<evidence type="ECO:0000256" key="6">
    <source>
        <dbReference type="SAM" id="Phobius"/>
    </source>
</evidence>
<feature type="transmembrane region" description="Helical" evidence="6">
    <location>
        <begin position="27"/>
        <end position="46"/>
    </location>
</feature>
<dbReference type="AlphaFoldDB" id="A0A9D0YYN7"/>
<comment type="caution">
    <text evidence="8">The sequence shown here is derived from an EMBL/GenBank/DDBJ whole genome shotgun (WGS) entry which is preliminary data.</text>
</comment>
<dbReference type="PANTHER" id="PTHR33545">
    <property type="entry name" value="UPF0750 MEMBRANE PROTEIN YITT-RELATED"/>
    <property type="match status" value="1"/>
</dbReference>
<dbReference type="PANTHER" id="PTHR33545:SF9">
    <property type="entry name" value="UPF0750 MEMBRANE PROTEIN YITE"/>
    <property type="match status" value="1"/>
</dbReference>
<dbReference type="CDD" id="cd16380">
    <property type="entry name" value="YitT_C"/>
    <property type="match status" value="1"/>
</dbReference>
<dbReference type="InterPro" id="IPR019264">
    <property type="entry name" value="DUF2179"/>
</dbReference>
<evidence type="ECO:0000256" key="3">
    <source>
        <dbReference type="ARBA" id="ARBA00022692"/>
    </source>
</evidence>
<dbReference type="Gene3D" id="3.30.70.120">
    <property type="match status" value="1"/>
</dbReference>
<evidence type="ECO:0000256" key="4">
    <source>
        <dbReference type="ARBA" id="ARBA00022989"/>
    </source>
</evidence>
<evidence type="ECO:0000256" key="5">
    <source>
        <dbReference type="ARBA" id="ARBA00023136"/>
    </source>
</evidence>
<keyword evidence="3 6" id="KW-0812">Transmembrane</keyword>
<sequence>MWPFKKRVKVDENILKNINKKFRVRRYFQLLVGVLLIAVAFNMFLLPNNIVCGGVTGISIITSAAFQWSPSIVILVCDIVLLIISYFALGKKVTAGSVLGSILLPIFIELTAMLPNYFTIDTSQVLLMALFGGVLYGLGAGLIFKAGFTTGGTDIINQIISKYGHVSMGTAMLCSDGLIVVAGVFSFGITKLLYAMIVLYIISLISDKVLLGISNSKAFYIIAEKDEEIKEYIMTTLNHGVTIFDARGGFTKERQKVLMCVVPTSEYFRLKEGIHMIDHDAFFVVTDAYEVFGGE</sequence>
<dbReference type="Pfam" id="PF02588">
    <property type="entry name" value="YitT_membrane"/>
    <property type="match status" value="1"/>
</dbReference>
<feature type="transmembrane region" description="Helical" evidence="6">
    <location>
        <begin position="192"/>
        <end position="211"/>
    </location>
</feature>
<feature type="transmembrane region" description="Helical" evidence="6">
    <location>
        <begin position="124"/>
        <end position="144"/>
    </location>
</feature>
<feature type="transmembrane region" description="Helical" evidence="6">
    <location>
        <begin position="96"/>
        <end position="118"/>
    </location>
</feature>
<gene>
    <name evidence="8" type="ORF">IAC85_00395</name>
</gene>
<evidence type="ECO:0000313" key="9">
    <source>
        <dbReference type="Proteomes" id="UP000886725"/>
    </source>
</evidence>
<evidence type="ECO:0000313" key="8">
    <source>
        <dbReference type="EMBL" id="HIQ64179.1"/>
    </source>
</evidence>
<dbReference type="Proteomes" id="UP000886725">
    <property type="component" value="Unassembled WGS sequence"/>
</dbReference>
<organism evidence="8 9">
    <name type="scientific">Candidatus Faecenecus gallistercoris</name>
    <dbReference type="NCBI Taxonomy" id="2840793"/>
    <lineage>
        <taxon>Bacteria</taxon>
        <taxon>Bacillati</taxon>
        <taxon>Bacillota</taxon>
        <taxon>Bacillota incertae sedis</taxon>
        <taxon>Candidatus Faecenecus</taxon>
    </lineage>
</organism>
<keyword evidence="4 6" id="KW-1133">Transmembrane helix</keyword>
<reference evidence="8" key="2">
    <citation type="journal article" date="2021" name="PeerJ">
        <title>Extensive microbial diversity within the chicken gut microbiome revealed by metagenomics and culture.</title>
        <authorList>
            <person name="Gilroy R."/>
            <person name="Ravi A."/>
            <person name="Getino M."/>
            <person name="Pursley I."/>
            <person name="Horton D.L."/>
            <person name="Alikhan N.F."/>
            <person name="Baker D."/>
            <person name="Gharbi K."/>
            <person name="Hall N."/>
            <person name="Watson M."/>
            <person name="Adriaenssens E.M."/>
            <person name="Foster-Nyarko E."/>
            <person name="Jarju S."/>
            <person name="Secka A."/>
            <person name="Antonio M."/>
            <person name="Oren A."/>
            <person name="Chaudhuri R.R."/>
            <person name="La Ragione R."/>
            <person name="Hildebrand F."/>
            <person name="Pallen M.J."/>
        </authorList>
    </citation>
    <scope>NUCLEOTIDE SEQUENCE</scope>
    <source>
        <strain evidence="8">CHK165-10780</strain>
    </source>
</reference>
<dbReference type="InterPro" id="IPR051461">
    <property type="entry name" value="UPF0750_membrane"/>
</dbReference>
<accession>A0A9D0YYN7</accession>
<dbReference type="PIRSF" id="PIRSF006483">
    <property type="entry name" value="Membrane_protein_YitT"/>
    <property type="match status" value="1"/>
</dbReference>
<evidence type="ECO:0000256" key="1">
    <source>
        <dbReference type="ARBA" id="ARBA00004651"/>
    </source>
</evidence>
<evidence type="ECO:0000259" key="7">
    <source>
        <dbReference type="Pfam" id="PF10035"/>
    </source>
</evidence>
<feature type="transmembrane region" description="Helical" evidence="6">
    <location>
        <begin position="66"/>
        <end position="89"/>
    </location>
</feature>
<dbReference type="EMBL" id="DVFU01000011">
    <property type="protein sequence ID" value="HIQ64179.1"/>
    <property type="molecule type" value="Genomic_DNA"/>
</dbReference>
<keyword evidence="5 6" id="KW-0472">Membrane</keyword>
<proteinExistence type="predicted"/>
<feature type="domain" description="DUF2179" evidence="7">
    <location>
        <begin position="239"/>
        <end position="293"/>
    </location>
</feature>
<keyword evidence="2" id="KW-1003">Cell membrane</keyword>
<feature type="transmembrane region" description="Helical" evidence="6">
    <location>
        <begin position="165"/>
        <end position="186"/>
    </location>
</feature>
<dbReference type="InterPro" id="IPR003740">
    <property type="entry name" value="YitT"/>
</dbReference>
<comment type="subcellular location">
    <subcellularLocation>
        <location evidence="1">Cell membrane</location>
        <topology evidence="1">Multi-pass membrane protein</topology>
    </subcellularLocation>
</comment>
<name>A0A9D0YYN7_9FIRM</name>
<evidence type="ECO:0000256" key="2">
    <source>
        <dbReference type="ARBA" id="ARBA00022475"/>
    </source>
</evidence>
<protein>
    <submittedName>
        <fullName evidence="8">YitT family protein</fullName>
    </submittedName>
</protein>
<dbReference type="Pfam" id="PF10035">
    <property type="entry name" value="DUF2179"/>
    <property type="match status" value="1"/>
</dbReference>
<dbReference type="InterPro" id="IPR015867">
    <property type="entry name" value="N-reg_PII/ATP_PRibTrfase_C"/>
</dbReference>
<dbReference type="GO" id="GO:0005886">
    <property type="term" value="C:plasma membrane"/>
    <property type="evidence" value="ECO:0007669"/>
    <property type="project" value="UniProtKB-SubCell"/>
</dbReference>
<reference evidence="8" key="1">
    <citation type="submission" date="2020-10" db="EMBL/GenBank/DDBJ databases">
        <authorList>
            <person name="Gilroy R."/>
        </authorList>
    </citation>
    <scope>NUCLEOTIDE SEQUENCE</scope>
    <source>
        <strain evidence="8">CHK165-10780</strain>
    </source>
</reference>